<dbReference type="Proteomes" id="UP000799754">
    <property type="component" value="Unassembled WGS sequence"/>
</dbReference>
<gene>
    <name evidence="1" type="ORF">BU25DRAFT_323783</name>
</gene>
<dbReference type="EMBL" id="MU006710">
    <property type="protein sequence ID" value="KAF2629403.1"/>
    <property type="molecule type" value="Genomic_DNA"/>
</dbReference>
<feature type="non-terminal residue" evidence="1">
    <location>
        <position position="134"/>
    </location>
</feature>
<proteinExistence type="predicted"/>
<sequence length="134" mass="15425">IRPDETFGPRLDTYCANRGKRYGVHWMFVYRYQASTQQNPEQEMQITLTWDMTPNDVKDDDFPGVAMRNLDTIYVMKAKPLASSETDRIISDGGAVRSPGPQVSHQEVDITNGETTFYQNPNVSRQWYQAVEQD</sequence>
<keyword evidence="2" id="KW-1185">Reference proteome</keyword>
<comment type="caution">
    <text evidence="1">The sequence shown here is derived from an EMBL/GenBank/DDBJ whole genome shotgun (WGS) entry which is preliminary data.</text>
</comment>
<evidence type="ECO:0000313" key="2">
    <source>
        <dbReference type="Proteomes" id="UP000799754"/>
    </source>
</evidence>
<reference evidence="1" key="1">
    <citation type="journal article" date="2020" name="Stud. Mycol.">
        <title>101 Dothideomycetes genomes: a test case for predicting lifestyles and emergence of pathogens.</title>
        <authorList>
            <person name="Haridas S."/>
            <person name="Albert R."/>
            <person name="Binder M."/>
            <person name="Bloem J."/>
            <person name="Labutti K."/>
            <person name="Salamov A."/>
            <person name="Andreopoulos B."/>
            <person name="Baker S."/>
            <person name="Barry K."/>
            <person name="Bills G."/>
            <person name="Bluhm B."/>
            <person name="Cannon C."/>
            <person name="Castanera R."/>
            <person name="Culley D."/>
            <person name="Daum C."/>
            <person name="Ezra D."/>
            <person name="Gonzalez J."/>
            <person name="Henrissat B."/>
            <person name="Kuo A."/>
            <person name="Liang C."/>
            <person name="Lipzen A."/>
            <person name="Lutzoni F."/>
            <person name="Magnuson J."/>
            <person name="Mondo S."/>
            <person name="Nolan M."/>
            <person name="Ohm R."/>
            <person name="Pangilinan J."/>
            <person name="Park H.-J."/>
            <person name="Ramirez L."/>
            <person name="Alfaro M."/>
            <person name="Sun H."/>
            <person name="Tritt A."/>
            <person name="Yoshinaga Y."/>
            <person name="Zwiers L.-H."/>
            <person name="Turgeon B."/>
            <person name="Goodwin S."/>
            <person name="Spatafora J."/>
            <person name="Crous P."/>
            <person name="Grigoriev I."/>
        </authorList>
    </citation>
    <scope>NUCLEOTIDE SEQUENCE</scope>
    <source>
        <strain evidence="1">CBS 525.71</strain>
    </source>
</reference>
<accession>A0ACB6S5T6</accession>
<organism evidence="1 2">
    <name type="scientific">Macroventuria anomochaeta</name>
    <dbReference type="NCBI Taxonomy" id="301207"/>
    <lineage>
        <taxon>Eukaryota</taxon>
        <taxon>Fungi</taxon>
        <taxon>Dikarya</taxon>
        <taxon>Ascomycota</taxon>
        <taxon>Pezizomycotina</taxon>
        <taxon>Dothideomycetes</taxon>
        <taxon>Pleosporomycetidae</taxon>
        <taxon>Pleosporales</taxon>
        <taxon>Pleosporineae</taxon>
        <taxon>Didymellaceae</taxon>
        <taxon>Macroventuria</taxon>
    </lineage>
</organism>
<feature type="non-terminal residue" evidence="1">
    <location>
        <position position="1"/>
    </location>
</feature>
<protein>
    <submittedName>
        <fullName evidence="1">Uncharacterized protein</fullName>
    </submittedName>
</protein>
<name>A0ACB6S5T6_9PLEO</name>
<evidence type="ECO:0000313" key="1">
    <source>
        <dbReference type="EMBL" id="KAF2629403.1"/>
    </source>
</evidence>